<sequence length="135" mass="14696">MGLAAGLAPAASLLQPAGLSFPFRDRQTIRHSEAFQAAGPGLHTNKGKRTVISSPQTTRPRRVNTEAVPPLQGELLAVDIQRTAAVEHQINFLIFLMPMHEGDGPPGRQGIEAHLCSGKLQQIMQFMTRGVFQVY</sequence>
<dbReference type="HOGENOM" id="CLU_1882413_0_0_7"/>
<dbReference type="AlphaFoldDB" id="B6WVT9"/>
<gene>
    <name evidence="2" type="ORF">DESPIG_02207</name>
</gene>
<feature type="region of interest" description="Disordered" evidence="1">
    <location>
        <begin position="37"/>
        <end position="67"/>
    </location>
</feature>
<protein>
    <submittedName>
        <fullName evidence="2">Uncharacterized protein</fullName>
    </submittedName>
</protein>
<proteinExistence type="predicted"/>
<dbReference type="Proteomes" id="UP000003676">
    <property type="component" value="Unassembled WGS sequence"/>
</dbReference>
<organism evidence="2 3">
    <name type="scientific">Desulfovibrio piger ATCC 29098</name>
    <dbReference type="NCBI Taxonomy" id="411464"/>
    <lineage>
        <taxon>Bacteria</taxon>
        <taxon>Pseudomonadati</taxon>
        <taxon>Thermodesulfobacteriota</taxon>
        <taxon>Desulfovibrionia</taxon>
        <taxon>Desulfovibrionales</taxon>
        <taxon>Desulfovibrionaceae</taxon>
        <taxon>Desulfovibrio</taxon>
    </lineage>
</organism>
<comment type="caution">
    <text evidence="2">The sequence shown here is derived from an EMBL/GenBank/DDBJ whole genome shotgun (WGS) entry which is preliminary data.</text>
</comment>
<reference evidence="2 3" key="2">
    <citation type="submission" date="2008-10" db="EMBL/GenBank/DDBJ databases">
        <authorList>
            <person name="Fulton L."/>
            <person name="Clifton S."/>
            <person name="Fulton B."/>
            <person name="Xu J."/>
            <person name="Minx P."/>
            <person name="Pepin K.H."/>
            <person name="Johnson M."/>
            <person name="Bhonagiri V."/>
            <person name="Nash W.E."/>
            <person name="Mardis E.R."/>
            <person name="Wilson R.K."/>
        </authorList>
    </citation>
    <scope>NUCLEOTIDE SEQUENCE [LARGE SCALE GENOMIC DNA]</scope>
    <source>
        <strain evidence="2 3">ATCC 29098</strain>
    </source>
</reference>
<evidence type="ECO:0000256" key="1">
    <source>
        <dbReference type="SAM" id="MobiDB-lite"/>
    </source>
</evidence>
<accession>B6WVT9</accession>
<reference evidence="2 3" key="1">
    <citation type="submission" date="2008-10" db="EMBL/GenBank/DDBJ databases">
        <title>Draft genome sequence of Desulvovibrio piger (ATCC 29098).</title>
        <authorList>
            <person name="Sudarsanam P."/>
            <person name="Ley R."/>
            <person name="Guruge J."/>
            <person name="Turnbaugh P.J."/>
            <person name="Mahowald M."/>
            <person name="Liep D."/>
            <person name="Gordon J."/>
        </authorList>
    </citation>
    <scope>NUCLEOTIDE SEQUENCE [LARGE SCALE GENOMIC DNA]</scope>
    <source>
        <strain evidence="2 3">ATCC 29098</strain>
    </source>
</reference>
<dbReference type="EMBL" id="ABXU01000067">
    <property type="protein sequence ID" value="EEB32839.1"/>
    <property type="molecule type" value="Genomic_DNA"/>
</dbReference>
<evidence type="ECO:0000313" key="2">
    <source>
        <dbReference type="EMBL" id="EEB32839.1"/>
    </source>
</evidence>
<evidence type="ECO:0000313" key="3">
    <source>
        <dbReference type="Proteomes" id="UP000003676"/>
    </source>
</evidence>
<name>B6WVT9_9BACT</name>